<evidence type="ECO:0000313" key="5">
    <source>
        <dbReference type="EMBL" id="EID72460.1"/>
    </source>
</evidence>
<dbReference type="Pfam" id="PF03446">
    <property type="entry name" value="NAD_binding_2"/>
    <property type="match status" value="1"/>
</dbReference>
<evidence type="ECO:0000256" key="2">
    <source>
        <dbReference type="ARBA" id="ARBA00023002"/>
    </source>
</evidence>
<organism evidence="5 6">
    <name type="scientific">Rhodococcus opacus RKJ300 = JCM 13270</name>
    <dbReference type="NCBI Taxonomy" id="1165867"/>
    <lineage>
        <taxon>Bacteria</taxon>
        <taxon>Bacillati</taxon>
        <taxon>Actinomycetota</taxon>
        <taxon>Actinomycetes</taxon>
        <taxon>Mycobacteriales</taxon>
        <taxon>Nocardiaceae</taxon>
        <taxon>Rhodococcus</taxon>
    </lineage>
</organism>
<reference evidence="5 6" key="1">
    <citation type="journal article" date="2012" name="J. Bacteriol.">
        <title>Draft genome sequence of the nitrophenol-degrading actinomycete Rhodococcus imtechensis RKJ300.</title>
        <authorList>
            <person name="Vikram S."/>
            <person name="Kumar S."/>
            <person name="Subramanian S."/>
            <person name="Raghava G.P."/>
        </authorList>
    </citation>
    <scope>NUCLEOTIDE SEQUENCE [LARGE SCALE GENOMIC DNA]</scope>
    <source>
        <strain evidence="5 6">RKJ300</strain>
    </source>
</reference>
<name>I0W7U4_RHOOP</name>
<dbReference type="SUPFAM" id="SSF51735">
    <property type="entry name" value="NAD(P)-binding Rossmann-fold domains"/>
    <property type="match status" value="1"/>
</dbReference>
<dbReference type="InterPro" id="IPR013328">
    <property type="entry name" value="6PGD_dom2"/>
</dbReference>
<dbReference type="EMBL" id="AJJH01000176">
    <property type="protein sequence ID" value="EID72460.1"/>
    <property type="molecule type" value="Genomic_DNA"/>
</dbReference>
<feature type="domain" description="6-phosphogluconate dehydrogenase NADP-binding" evidence="3">
    <location>
        <begin position="21"/>
        <end position="137"/>
    </location>
</feature>
<dbReference type="PANTHER" id="PTHR43580">
    <property type="entry name" value="OXIDOREDUCTASE GLYR1-RELATED"/>
    <property type="match status" value="1"/>
</dbReference>
<dbReference type="InterPro" id="IPR051265">
    <property type="entry name" value="HIBADH-related_NP60_sf"/>
</dbReference>
<dbReference type="PIRSF" id="PIRSF000103">
    <property type="entry name" value="HIBADH"/>
    <property type="match status" value="1"/>
</dbReference>
<evidence type="ECO:0000313" key="6">
    <source>
        <dbReference type="Proteomes" id="UP000006447"/>
    </source>
</evidence>
<dbReference type="Gene3D" id="3.40.50.720">
    <property type="entry name" value="NAD(P)-binding Rossmann-like Domain"/>
    <property type="match status" value="1"/>
</dbReference>
<dbReference type="PATRIC" id="fig|1165867.3.peg.7621"/>
<protein>
    <submittedName>
        <fullName evidence="5">6-phosphogluconate dehydrogenase</fullName>
    </submittedName>
</protein>
<proteinExistence type="inferred from homology"/>
<keyword evidence="2" id="KW-0560">Oxidoreductase</keyword>
<evidence type="ECO:0000259" key="3">
    <source>
        <dbReference type="Pfam" id="PF03446"/>
    </source>
</evidence>
<evidence type="ECO:0000256" key="1">
    <source>
        <dbReference type="ARBA" id="ARBA00009080"/>
    </source>
</evidence>
<dbReference type="InterPro" id="IPR036291">
    <property type="entry name" value="NAD(P)-bd_dom_sf"/>
</dbReference>
<comment type="similarity">
    <text evidence="1">Belongs to the HIBADH-related family.</text>
</comment>
<dbReference type="AlphaFoldDB" id="I0W7U4"/>
<dbReference type="Pfam" id="PF21761">
    <property type="entry name" value="RedAm-like_C"/>
    <property type="match status" value="1"/>
</dbReference>
<dbReference type="Gene3D" id="1.10.1040.10">
    <property type="entry name" value="N-(1-d-carboxylethyl)-l-norvaline Dehydrogenase, domain 2"/>
    <property type="match status" value="1"/>
</dbReference>
<dbReference type="Proteomes" id="UP000006447">
    <property type="component" value="Unassembled WGS sequence"/>
</dbReference>
<dbReference type="InterPro" id="IPR048666">
    <property type="entry name" value="RedAm-like_C"/>
</dbReference>
<dbReference type="InterPro" id="IPR008927">
    <property type="entry name" value="6-PGluconate_DH-like_C_sf"/>
</dbReference>
<comment type="caution">
    <text evidence="5">The sequence shown here is derived from an EMBL/GenBank/DDBJ whole genome shotgun (WGS) entry which is preliminary data.</text>
</comment>
<dbReference type="GO" id="GO:0016491">
    <property type="term" value="F:oxidoreductase activity"/>
    <property type="evidence" value="ECO:0007669"/>
    <property type="project" value="UniProtKB-KW"/>
</dbReference>
<dbReference type="InterPro" id="IPR006115">
    <property type="entry name" value="6PGDH_NADP-bd"/>
</dbReference>
<accession>I0W7U4</accession>
<sequence length="311" mass="32871">MPGHSGTDFRKRIMPAQLPSVTVVGLGPMGRAMAGTLLDHAVPVTVFNRTASRADAVVAAGARRATSAEDALDAADLVIVSLTHYRAMYDLLEPAADRLAGRVLVNLSSDTPREAERAAAWAARHGAEFLTGGIMVPATLVGDDTAYAFYSGPRAVLDRWSDTLGLLARPEYVGADPSLALLWYQALLDLFMTTLVGASHAAALMKSAGVQAGTFLPYASDLLAQMPFFLEGAAEEIDRREYPDVGASLAMMAAGIDHITVTSEDAQIDSRLPAAVRELYRRALDLGFGRHGSGSVYEAIVAPSQSARGVA</sequence>
<evidence type="ECO:0000259" key="4">
    <source>
        <dbReference type="Pfam" id="PF21761"/>
    </source>
</evidence>
<gene>
    <name evidence="5" type="ORF">W59_37188</name>
</gene>
<feature type="domain" description="NADPH-dependent reductive aminase-like C-terminal" evidence="4">
    <location>
        <begin position="176"/>
        <end position="300"/>
    </location>
</feature>
<dbReference type="SUPFAM" id="SSF48179">
    <property type="entry name" value="6-phosphogluconate dehydrogenase C-terminal domain-like"/>
    <property type="match status" value="1"/>
</dbReference>
<dbReference type="InterPro" id="IPR015815">
    <property type="entry name" value="HIBADH-related"/>
</dbReference>
<dbReference type="PANTHER" id="PTHR43580:SF2">
    <property type="entry name" value="CYTOKINE-LIKE NUCLEAR FACTOR N-PAC"/>
    <property type="match status" value="1"/>
</dbReference>
<dbReference type="GO" id="GO:0050661">
    <property type="term" value="F:NADP binding"/>
    <property type="evidence" value="ECO:0007669"/>
    <property type="project" value="InterPro"/>
</dbReference>